<accession>A0A495M3B3</accession>
<dbReference type="SUPFAM" id="SSF50998">
    <property type="entry name" value="Quinoprotein alcohol dehydrogenase-like"/>
    <property type="match status" value="1"/>
</dbReference>
<feature type="signal peptide" evidence="1">
    <location>
        <begin position="1"/>
        <end position="24"/>
    </location>
</feature>
<name>A0A495M3B3_9FLAO</name>
<evidence type="ECO:0000313" key="2">
    <source>
        <dbReference type="EMBL" id="RKS20536.1"/>
    </source>
</evidence>
<comment type="caution">
    <text evidence="2">The sequence shown here is derived from an EMBL/GenBank/DDBJ whole genome shotgun (WGS) entry which is preliminary data.</text>
</comment>
<dbReference type="InterPro" id="IPR015943">
    <property type="entry name" value="WD40/YVTN_repeat-like_dom_sf"/>
</dbReference>
<proteinExistence type="predicted"/>
<dbReference type="EMBL" id="RBLC01000004">
    <property type="protein sequence ID" value="RKS20536.1"/>
    <property type="molecule type" value="Genomic_DNA"/>
</dbReference>
<organism evidence="2 3">
    <name type="scientific">Flavobacterium endophyticum</name>
    <dbReference type="NCBI Taxonomy" id="1540163"/>
    <lineage>
        <taxon>Bacteria</taxon>
        <taxon>Pseudomonadati</taxon>
        <taxon>Bacteroidota</taxon>
        <taxon>Flavobacteriia</taxon>
        <taxon>Flavobacteriales</taxon>
        <taxon>Flavobacteriaceae</taxon>
        <taxon>Flavobacterium</taxon>
    </lineage>
</organism>
<keyword evidence="1" id="KW-0732">Signal</keyword>
<feature type="chain" id="PRO_5019869414" evidence="1">
    <location>
        <begin position="25"/>
        <end position="401"/>
    </location>
</feature>
<dbReference type="OrthoDB" id="1343328at2"/>
<dbReference type="RefSeq" id="WP_121377192.1">
    <property type="nucleotide sequence ID" value="NZ_RBLC01000004.1"/>
</dbReference>
<dbReference type="AlphaFoldDB" id="A0A495M3B3"/>
<dbReference type="Proteomes" id="UP000277579">
    <property type="component" value="Unassembled WGS sequence"/>
</dbReference>
<evidence type="ECO:0000313" key="3">
    <source>
        <dbReference type="Proteomes" id="UP000277579"/>
    </source>
</evidence>
<sequence>MLKASFLSYSLRYALLLAGTAAFSQTEIYKSNSVVKNFETTSLSASLVIAADKVLFNAADYKIYAIDKTSLQPVWEIYTGWKSNTPPYLHNDAFFYGNYEKGRTRVAQYDLNTGAKRKELPFESLQSEPYFANGRMYCTVLWDGGKLVAYDFQEDKTLWQKNIGHGAEVAPAYRPDRIIANAEDDNWFETDYSGNLLKGKARKHTYIDTVEVFVKEYKFLTHDGKEIMPDFLRKNKIDPLEHQVKRTQSHTFILSEKQLLVLGTNKRKIASLALETLFEEPYFDPDDAGAILTTNAESVWLYCQKQLIHYDFKNNKLLRRLDLTRWNPHQVRVDGRAIWLISKNDGQLYGLDFEPDQQTADRLRVQAERQWEINNPKPVDPKKIEAAKAAQEKLKNKKNRK</sequence>
<reference evidence="2 3" key="1">
    <citation type="submission" date="2018-10" db="EMBL/GenBank/DDBJ databases">
        <title>Genomic Encyclopedia of Archaeal and Bacterial Type Strains, Phase II (KMG-II): from individual species to whole genera.</title>
        <authorList>
            <person name="Goeker M."/>
        </authorList>
    </citation>
    <scope>NUCLEOTIDE SEQUENCE [LARGE SCALE GENOMIC DNA]</scope>
    <source>
        <strain evidence="2 3">DSM 29537</strain>
    </source>
</reference>
<keyword evidence="3" id="KW-1185">Reference proteome</keyword>
<protein>
    <submittedName>
        <fullName evidence="2">Putative pyrroloquinoline-quinone binding quinoprotein</fullName>
    </submittedName>
</protein>
<gene>
    <name evidence="2" type="ORF">CLV94_2915</name>
</gene>
<dbReference type="InterPro" id="IPR011047">
    <property type="entry name" value="Quinoprotein_ADH-like_sf"/>
</dbReference>
<dbReference type="Gene3D" id="2.130.10.10">
    <property type="entry name" value="YVTN repeat-like/Quinoprotein amine dehydrogenase"/>
    <property type="match status" value="1"/>
</dbReference>
<evidence type="ECO:0000256" key="1">
    <source>
        <dbReference type="SAM" id="SignalP"/>
    </source>
</evidence>